<gene>
    <name evidence="2" type="ORF">Cvel_19566</name>
</gene>
<sequence length="154" mass="17517">MSRQLQGGKVYWDGEGKEEEEEEDFEEHQPGEEEDEEDEEMSPEDVLRKDKVEDREAEALGGAEAEREVEEGEEEKDKKDDKISSSDEEPLLVHKMNRKRNNNMKAHKQAAVARTAQQSNVAVETPGVVRCPLTPEEAAVLQKDNHRASRESKT</sequence>
<dbReference type="VEuPathDB" id="CryptoDB:Cvel_19566"/>
<evidence type="ECO:0000256" key="1">
    <source>
        <dbReference type="SAM" id="MobiDB-lite"/>
    </source>
</evidence>
<proteinExistence type="predicted"/>
<feature type="compositionally biased region" description="Basic and acidic residues" evidence="1">
    <location>
        <begin position="75"/>
        <end position="85"/>
    </location>
</feature>
<name>A0A0G4FZM2_9ALVE</name>
<feature type="compositionally biased region" description="Basic and acidic residues" evidence="1">
    <location>
        <begin position="45"/>
        <end position="58"/>
    </location>
</feature>
<evidence type="ECO:0000313" key="2">
    <source>
        <dbReference type="EMBL" id="CEM21080.1"/>
    </source>
</evidence>
<dbReference type="AlphaFoldDB" id="A0A0G4FZM2"/>
<feature type="compositionally biased region" description="Acidic residues" evidence="1">
    <location>
        <begin position="16"/>
        <end position="43"/>
    </location>
</feature>
<accession>A0A0G4FZM2</accession>
<dbReference type="EMBL" id="CDMZ01000769">
    <property type="protein sequence ID" value="CEM21080.1"/>
    <property type="molecule type" value="Genomic_DNA"/>
</dbReference>
<feature type="region of interest" description="Disordered" evidence="1">
    <location>
        <begin position="1"/>
        <end position="131"/>
    </location>
</feature>
<feature type="compositionally biased region" description="Basic residues" evidence="1">
    <location>
        <begin position="95"/>
        <end position="108"/>
    </location>
</feature>
<organism evidence="2">
    <name type="scientific">Chromera velia CCMP2878</name>
    <dbReference type="NCBI Taxonomy" id="1169474"/>
    <lineage>
        <taxon>Eukaryota</taxon>
        <taxon>Sar</taxon>
        <taxon>Alveolata</taxon>
        <taxon>Colpodellida</taxon>
        <taxon>Chromeraceae</taxon>
        <taxon>Chromera</taxon>
    </lineage>
</organism>
<reference evidence="2" key="1">
    <citation type="submission" date="2014-11" db="EMBL/GenBank/DDBJ databases">
        <authorList>
            <person name="Otto D Thomas"/>
            <person name="Naeem Raeece"/>
        </authorList>
    </citation>
    <scope>NUCLEOTIDE SEQUENCE</scope>
</reference>
<protein>
    <submittedName>
        <fullName evidence="2">Uncharacterized protein</fullName>
    </submittedName>
</protein>